<name>A0AAD0VV98_PSEDL</name>
<evidence type="ECO:0000313" key="2">
    <source>
        <dbReference type="Proteomes" id="UP000256503"/>
    </source>
</evidence>
<gene>
    <name evidence="1" type="ORF">DVB73_20790</name>
</gene>
<sequence>MDTTRESFLWQDLAIEVLFTPSYSESYRRIYGYALAHLQISAEGRAPLPISETGYRSRFERADNIDAVGGAAAYARAWLDHAARSPDWIEAQEQARQLALF</sequence>
<dbReference type="GeneID" id="49615858"/>
<dbReference type="Proteomes" id="UP000256503">
    <property type="component" value="Chromosome"/>
</dbReference>
<reference evidence="1 2" key="1">
    <citation type="submission" date="2018-07" db="EMBL/GenBank/DDBJ databases">
        <title>Complete genome sequence of a Pseudomonas plecoglossicida strain pathogenic to the marine fish, Larimichthys crocea.</title>
        <authorList>
            <person name="Tao Z."/>
        </authorList>
    </citation>
    <scope>NUCLEOTIDE SEQUENCE [LARGE SCALE GENOMIC DNA]</scope>
    <source>
        <strain evidence="1 2">XSDHY-P</strain>
    </source>
</reference>
<dbReference type="RefSeq" id="WP_016392939.1">
    <property type="nucleotide sequence ID" value="NZ_BSOM01000034.1"/>
</dbReference>
<proteinExistence type="predicted"/>
<evidence type="ECO:0000313" key="1">
    <source>
        <dbReference type="EMBL" id="AXM98040.1"/>
    </source>
</evidence>
<organism evidence="1 2">
    <name type="scientific">Pseudomonas plecoglossicida</name>
    <dbReference type="NCBI Taxonomy" id="70775"/>
    <lineage>
        <taxon>Bacteria</taxon>
        <taxon>Pseudomonadati</taxon>
        <taxon>Pseudomonadota</taxon>
        <taxon>Gammaproteobacteria</taxon>
        <taxon>Pseudomonadales</taxon>
        <taxon>Pseudomonadaceae</taxon>
        <taxon>Pseudomonas</taxon>
    </lineage>
</organism>
<protein>
    <submittedName>
        <fullName evidence="1">Uncharacterized protein</fullName>
    </submittedName>
</protein>
<dbReference type="EMBL" id="CP031146">
    <property type="protein sequence ID" value="AXM98040.1"/>
    <property type="molecule type" value="Genomic_DNA"/>
</dbReference>
<dbReference type="AlphaFoldDB" id="A0AAD0VV98"/>
<accession>A0AAD0VV98</accession>